<dbReference type="EMBL" id="JAWMAJ010000171">
    <property type="protein sequence ID" value="MDV7221419.1"/>
    <property type="molecule type" value="Genomic_DNA"/>
</dbReference>
<accession>A0ABU4FLC5</accession>
<evidence type="ECO:0000256" key="1">
    <source>
        <dbReference type="SAM" id="MobiDB-lite"/>
    </source>
</evidence>
<name>A0ABU4FLC5_9ACTN</name>
<protein>
    <submittedName>
        <fullName evidence="2">ATP-binding protein</fullName>
    </submittedName>
</protein>
<keyword evidence="2" id="KW-0067">ATP-binding</keyword>
<keyword evidence="3" id="KW-1185">Reference proteome</keyword>
<organism evidence="2 3">
    <name type="scientific">Streptomyces prunicolor</name>
    <dbReference type="NCBI Taxonomy" id="67348"/>
    <lineage>
        <taxon>Bacteria</taxon>
        <taxon>Bacillati</taxon>
        <taxon>Actinomycetota</taxon>
        <taxon>Actinomycetes</taxon>
        <taxon>Kitasatosporales</taxon>
        <taxon>Streptomycetaceae</taxon>
        <taxon>Streptomyces</taxon>
    </lineage>
</organism>
<gene>
    <name evidence="2" type="ORF">R5A26_36315</name>
</gene>
<evidence type="ECO:0000313" key="2">
    <source>
        <dbReference type="EMBL" id="MDV7221419.1"/>
    </source>
</evidence>
<feature type="compositionally biased region" description="Low complexity" evidence="1">
    <location>
        <begin position="38"/>
        <end position="55"/>
    </location>
</feature>
<keyword evidence="2" id="KW-0547">Nucleotide-binding</keyword>
<reference evidence="2 3" key="1">
    <citation type="submission" date="2023-10" db="EMBL/GenBank/DDBJ databases">
        <title>Characterization of rhizosphere-enriched actinobacteria from wheat plants lab-grown on chernevaya soil.</title>
        <authorList>
            <person name="Tikhonova E.N."/>
            <person name="Konopkin A."/>
            <person name="Kravchenko I.K."/>
        </authorList>
    </citation>
    <scope>NUCLEOTIDE SEQUENCE [LARGE SCALE GENOMIC DNA]</scope>
    <source>
        <strain evidence="2 3">RR29</strain>
    </source>
</reference>
<feature type="region of interest" description="Disordered" evidence="1">
    <location>
        <begin position="26"/>
        <end position="66"/>
    </location>
</feature>
<feature type="non-terminal residue" evidence="2">
    <location>
        <position position="1"/>
    </location>
</feature>
<dbReference type="GO" id="GO:0005524">
    <property type="term" value="F:ATP binding"/>
    <property type="evidence" value="ECO:0007669"/>
    <property type="project" value="UniProtKB-KW"/>
</dbReference>
<dbReference type="Proteomes" id="UP001187346">
    <property type="component" value="Unassembled WGS sequence"/>
</dbReference>
<evidence type="ECO:0000313" key="3">
    <source>
        <dbReference type="Proteomes" id="UP001187346"/>
    </source>
</evidence>
<comment type="caution">
    <text evidence="2">The sequence shown here is derived from an EMBL/GenBank/DDBJ whole genome shotgun (WGS) entry which is preliminary data.</text>
</comment>
<sequence length="66" mass="6669">AAPERQQPQRSPEQAAAALGALQSGTAAARAANDDARAAVAERATAPETATAHETQQPDYEGGAAR</sequence>
<proteinExistence type="predicted"/>